<protein>
    <submittedName>
        <fullName evidence="1">Uncharacterized protein</fullName>
    </submittedName>
</protein>
<accession>A0A8J3TDG2</accession>
<reference evidence="1" key="1">
    <citation type="submission" date="2021-01" db="EMBL/GenBank/DDBJ databases">
        <title>Whole genome shotgun sequence of Planosporangium mesophilum NBRC 109066.</title>
        <authorList>
            <person name="Komaki H."/>
            <person name="Tamura T."/>
        </authorList>
    </citation>
    <scope>NUCLEOTIDE SEQUENCE</scope>
    <source>
        <strain evidence="1">NBRC 109066</strain>
    </source>
</reference>
<evidence type="ECO:0000313" key="1">
    <source>
        <dbReference type="EMBL" id="GII24758.1"/>
    </source>
</evidence>
<dbReference type="AlphaFoldDB" id="A0A8J3TDG2"/>
<proteinExistence type="predicted"/>
<sequence>MEGFAASTMSRQQEYGNLRSRMDGVHVPRDAFGYVPGIGGRIYEAYDEFVTGCADSISSASEALAEIAATVRGVVVAYTTSDQAARDSHTAVEQGLSGVDIRGVR</sequence>
<name>A0A8J3TDG2_9ACTN</name>
<gene>
    <name evidence="1" type="ORF">Pme01_43550</name>
</gene>
<keyword evidence="2" id="KW-1185">Reference proteome</keyword>
<dbReference type="EMBL" id="BOON01000041">
    <property type="protein sequence ID" value="GII24758.1"/>
    <property type="molecule type" value="Genomic_DNA"/>
</dbReference>
<comment type="caution">
    <text evidence="1">The sequence shown here is derived from an EMBL/GenBank/DDBJ whole genome shotgun (WGS) entry which is preliminary data.</text>
</comment>
<dbReference type="Proteomes" id="UP000599074">
    <property type="component" value="Unassembled WGS sequence"/>
</dbReference>
<organism evidence="1 2">
    <name type="scientific">Planosporangium mesophilum</name>
    <dbReference type="NCBI Taxonomy" id="689768"/>
    <lineage>
        <taxon>Bacteria</taxon>
        <taxon>Bacillati</taxon>
        <taxon>Actinomycetota</taxon>
        <taxon>Actinomycetes</taxon>
        <taxon>Micromonosporales</taxon>
        <taxon>Micromonosporaceae</taxon>
        <taxon>Planosporangium</taxon>
    </lineage>
</organism>
<evidence type="ECO:0000313" key="2">
    <source>
        <dbReference type="Proteomes" id="UP000599074"/>
    </source>
</evidence>